<dbReference type="AlphaFoldDB" id="A0A1G9QGG9"/>
<evidence type="ECO:0000256" key="1">
    <source>
        <dbReference type="ARBA" id="ARBA00022490"/>
    </source>
</evidence>
<dbReference type="STRING" id="38302.SAMN04488535_1921"/>
<reference evidence="4" key="1">
    <citation type="submission" date="2016-10" db="EMBL/GenBank/DDBJ databases">
        <authorList>
            <person name="Varghese N."/>
            <person name="Submissions S."/>
        </authorList>
    </citation>
    <scope>NUCLEOTIDE SEQUENCE [LARGE SCALE GENOMIC DNA]</scope>
    <source>
        <strain evidence="4">DSM 20632</strain>
    </source>
</reference>
<protein>
    <submittedName>
        <fullName evidence="3">FdhD protein</fullName>
    </submittedName>
</protein>
<dbReference type="EMBL" id="LT629700">
    <property type="protein sequence ID" value="SDM10194.1"/>
    <property type="molecule type" value="Genomic_DNA"/>
</dbReference>
<evidence type="ECO:0000313" key="4">
    <source>
        <dbReference type="Proteomes" id="UP000199350"/>
    </source>
</evidence>
<gene>
    <name evidence="3" type="ORF">SAMN04488535_1921</name>
</gene>
<dbReference type="PANTHER" id="PTHR30592">
    <property type="entry name" value="FORMATE DEHYDROGENASE"/>
    <property type="match status" value="1"/>
</dbReference>
<dbReference type="GO" id="GO:0016783">
    <property type="term" value="F:sulfurtransferase activity"/>
    <property type="evidence" value="ECO:0007669"/>
    <property type="project" value="InterPro"/>
</dbReference>
<keyword evidence="1" id="KW-0963">Cytoplasm</keyword>
<evidence type="ECO:0000256" key="2">
    <source>
        <dbReference type="ARBA" id="ARBA00023150"/>
    </source>
</evidence>
<dbReference type="InterPro" id="IPR003786">
    <property type="entry name" value="FdhD"/>
</dbReference>
<dbReference type="SUPFAM" id="SSF53927">
    <property type="entry name" value="Cytidine deaminase-like"/>
    <property type="match status" value="1"/>
</dbReference>
<evidence type="ECO:0000313" key="3">
    <source>
        <dbReference type="EMBL" id="SDM10194.1"/>
    </source>
</evidence>
<keyword evidence="2" id="KW-0501">Molybdenum cofactor biosynthesis</keyword>
<proteinExistence type="predicted"/>
<dbReference type="Gene3D" id="3.40.140.10">
    <property type="entry name" value="Cytidine Deaminase, domain 2"/>
    <property type="match status" value="1"/>
</dbReference>
<dbReference type="Proteomes" id="UP000199350">
    <property type="component" value="Chromosome I"/>
</dbReference>
<dbReference type="OrthoDB" id="3197277at2"/>
<accession>A0A1G9QGG9</accession>
<dbReference type="RefSeq" id="WP_092151584.1">
    <property type="nucleotide sequence ID" value="NZ_LT629700.1"/>
</dbReference>
<keyword evidence="4" id="KW-1185">Reference proteome</keyword>
<dbReference type="Gene3D" id="3.10.20.10">
    <property type="match status" value="1"/>
</dbReference>
<organism evidence="3 4">
    <name type="scientific">Corynebacterium mycetoides</name>
    <dbReference type="NCBI Taxonomy" id="38302"/>
    <lineage>
        <taxon>Bacteria</taxon>
        <taxon>Bacillati</taxon>
        <taxon>Actinomycetota</taxon>
        <taxon>Actinomycetes</taxon>
        <taxon>Mycobacteriales</taxon>
        <taxon>Corynebacteriaceae</taxon>
        <taxon>Corynebacterium</taxon>
    </lineage>
</organism>
<sequence>MGRINRSFAVTTLSLDDASGAAQVFSDTRAGTAAAEEPLQLRSRGVTLLTTTRTPGNDVELVHGWLFTEGLINNASDVATARYCAGAVDTGGRNTYNLMDVDIAAPVAPVSPLADSCGVSREQTISEIVHSAPGPVTPVDVADETWFRFAYLVAEGNAKAPTRNAVVATAEADGVLRREDLNVAHAVDKLVGALVLDSAVPASGRVLVLDSQVTFQIVRKALMAGISAIVTTADATSLAVELARHAGMTLVARASANRVRVYAGLQTP</sequence>
<dbReference type="InterPro" id="IPR016193">
    <property type="entry name" value="Cytidine_deaminase-like"/>
</dbReference>
<name>A0A1G9QGG9_9CORY</name>
<dbReference type="PANTHER" id="PTHR30592:SF1">
    <property type="entry name" value="SULFUR CARRIER PROTEIN FDHD"/>
    <property type="match status" value="1"/>
</dbReference>
<dbReference type="GO" id="GO:0006777">
    <property type="term" value="P:Mo-molybdopterin cofactor biosynthetic process"/>
    <property type="evidence" value="ECO:0007669"/>
    <property type="project" value="UniProtKB-KW"/>
</dbReference>
<dbReference type="Pfam" id="PF02634">
    <property type="entry name" value="FdhD-NarQ"/>
    <property type="match status" value="1"/>
</dbReference>